<dbReference type="GO" id="GO:0005840">
    <property type="term" value="C:ribosome"/>
    <property type="evidence" value="ECO:0007669"/>
    <property type="project" value="UniProtKB-KW"/>
</dbReference>
<comment type="caution">
    <text evidence="7">The sequence shown here is derived from an EMBL/GenBank/DDBJ whole genome shotgun (WGS) entry which is preliminary data.</text>
</comment>
<evidence type="ECO:0000313" key="7">
    <source>
        <dbReference type="EMBL" id="KAL3639981.1"/>
    </source>
</evidence>
<accession>A0ABD3DCA7</accession>
<dbReference type="Gene3D" id="3.30.1390.10">
    <property type="match status" value="1"/>
</dbReference>
<evidence type="ECO:0000256" key="1">
    <source>
        <dbReference type="ARBA" id="ARBA00007197"/>
    </source>
</evidence>
<organism evidence="7 8">
    <name type="scientific">Castilleja foliolosa</name>
    <dbReference type="NCBI Taxonomy" id="1961234"/>
    <lineage>
        <taxon>Eukaryota</taxon>
        <taxon>Viridiplantae</taxon>
        <taxon>Streptophyta</taxon>
        <taxon>Embryophyta</taxon>
        <taxon>Tracheophyta</taxon>
        <taxon>Spermatophyta</taxon>
        <taxon>Magnoliopsida</taxon>
        <taxon>eudicotyledons</taxon>
        <taxon>Gunneridae</taxon>
        <taxon>Pentapetalae</taxon>
        <taxon>asterids</taxon>
        <taxon>lamiids</taxon>
        <taxon>Lamiales</taxon>
        <taxon>Orobanchaceae</taxon>
        <taxon>Pedicularideae</taxon>
        <taxon>Castillejinae</taxon>
        <taxon>Castilleja</taxon>
    </lineage>
</organism>
<dbReference type="Proteomes" id="UP001632038">
    <property type="component" value="Unassembled WGS sequence"/>
</dbReference>
<name>A0ABD3DCA7_9LAMI</name>
<evidence type="ECO:0000256" key="5">
    <source>
        <dbReference type="ARBA" id="ARBA00082754"/>
    </source>
</evidence>
<keyword evidence="8" id="KW-1185">Reference proteome</keyword>
<proteinExistence type="inferred from homology"/>
<sequence length="205" mass="23089">MSLIARVRHLHPAANHLRSAINAVTKQRHFTRPAITLEDAIEIDQRMLPTDYDPSSFDPTAPHRSPPTDRVWRLVDEVTGLTLIEATELSNIMMDRFCKVMTNKLSFKERYVIKLMRPDVADEEKSDGGGKPELKKAFDLRIESFEAASKLKVIKEIRGFLGLGLKEAKEMVEKAPSVLKKGVVKEEAEQIVEKMKAIGAKVVLV</sequence>
<protein>
    <recommendedName>
        <fullName evidence="4">Large ribosomal subunit protein bL12c</fullName>
    </recommendedName>
    <alternativeName>
        <fullName evidence="5">CL12</fullName>
    </alternativeName>
</protein>
<dbReference type="GO" id="GO:1990904">
    <property type="term" value="C:ribonucleoprotein complex"/>
    <property type="evidence" value="ECO:0007669"/>
    <property type="project" value="UniProtKB-KW"/>
</dbReference>
<dbReference type="InterPro" id="IPR000206">
    <property type="entry name" value="Ribosomal_bL12"/>
</dbReference>
<dbReference type="InterPro" id="IPR013823">
    <property type="entry name" value="Ribosomal_bL12_C"/>
</dbReference>
<dbReference type="CDD" id="cd00387">
    <property type="entry name" value="Ribosomal_L7_L12"/>
    <property type="match status" value="1"/>
</dbReference>
<evidence type="ECO:0000256" key="2">
    <source>
        <dbReference type="ARBA" id="ARBA00022980"/>
    </source>
</evidence>
<evidence type="ECO:0000256" key="3">
    <source>
        <dbReference type="ARBA" id="ARBA00023274"/>
    </source>
</evidence>
<feature type="domain" description="Large ribosomal subunit protein bL12 C-terminal" evidence="6">
    <location>
        <begin position="138"/>
        <end position="204"/>
    </location>
</feature>
<dbReference type="PANTHER" id="PTHR45987:SF1">
    <property type="entry name" value="50S RIBOSOMAL PROTEIN L7_L12-RELATED"/>
    <property type="match status" value="1"/>
</dbReference>
<dbReference type="InterPro" id="IPR014719">
    <property type="entry name" value="Ribosomal_bL12_C/ClpS-like"/>
</dbReference>
<dbReference type="FunFam" id="3.30.1390.10:FF:000001">
    <property type="entry name" value="50S ribosomal protein L7/L12"/>
    <property type="match status" value="1"/>
</dbReference>
<dbReference type="AlphaFoldDB" id="A0ABD3DCA7"/>
<evidence type="ECO:0000313" key="8">
    <source>
        <dbReference type="Proteomes" id="UP001632038"/>
    </source>
</evidence>
<keyword evidence="2" id="KW-0689">Ribosomal protein</keyword>
<dbReference type="EMBL" id="JAVIJP010000017">
    <property type="protein sequence ID" value="KAL3639981.1"/>
    <property type="molecule type" value="Genomic_DNA"/>
</dbReference>
<evidence type="ECO:0000259" key="6">
    <source>
        <dbReference type="Pfam" id="PF00542"/>
    </source>
</evidence>
<keyword evidence="3" id="KW-0687">Ribonucleoprotein</keyword>
<dbReference type="SUPFAM" id="SSF54736">
    <property type="entry name" value="ClpS-like"/>
    <property type="match status" value="1"/>
</dbReference>
<comment type="similarity">
    <text evidence="1">Belongs to the bacterial ribosomal protein bL12 family.</text>
</comment>
<dbReference type="PANTHER" id="PTHR45987">
    <property type="entry name" value="39S RIBOSOMAL PROTEIN L12"/>
    <property type="match status" value="1"/>
</dbReference>
<gene>
    <name evidence="7" type="ORF">CASFOL_014949</name>
</gene>
<reference evidence="8" key="1">
    <citation type="journal article" date="2024" name="IScience">
        <title>Strigolactones Initiate the Formation of Haustorium-like Structures in Castilleja.</title>
        <authorList>
            <person name="Buerger M."/>
            <person name="Peterson D."/>
            <person name="Chory J."/>
        </authorList>
    </citation>
    <scope>NUCLEOTIDE SEQUENCE [LARGE SCALE GENOMIC DNA]</scope>
</reference>
<dbReference type="GO" id="GO:0006412">
    <property type="term" value="P:translation"/>
    <property type="evidence" value="ECO:0007669"/>
    <property type="project" value="UniProtKB-ARBA"/>
</dbReference>
<evidence type="ECO:0000256" key="4">
    <source>
        <dbReference type="ARBA" id="ARBA00072688"/>
    </source>
</evidence>
<dbReference type="Pfam" id="PF00542">
    <property type="entry name" value="Ribosomal_L12"/>
    <property type="match status" value="1"/>
</dbReference>